<proteinExistence type="predicted"/>
<dbReference type="PROSITE" id="PS51257">
    <property type="entry name" value="PROKAR_LIPOPROTEIN"/>
    <property type="match status" value="1"/>
</dbReference>
<accession>A0A4S8QA28</accession>
<dbReference type="AlphaFoldDB" id="A0A4S8QA28"/>
<sequence length="388" mass="40711">MAMNPSRRMPAAVAIGAAALLAVAGCWGDSGAGEATDPPESESPQVIHVPPSQAAVTDLDGRSLIAIRDGRAHPLDGVEVPESGRVAWSPDGTLMAVDVRGGFWEWEGPGEDPLDHECGQGCDAAYVGDDPDDLYSYRDNAFQRVDGDAGPEITADLPEEHSVLWGAIGGHLLVGTANDGARFEDEDYLGTEQLWLIDPADGEPKGSVDLSNQPDGYTNRVTASADGSQVAVEYTGASLNRCGYTSGFSLVDGADLGSARALPPPPNEVGAEPIAWDVFFNGGSLFGVFGEPSGPASNPCQSYEAMGVWRWGEAGWKQVSAGDFYAVRPLEGLDGGGSEAALIQDHDFNCRVVDLPGGEVRADLGRCDVGVWSTPTRNEVDLSGIESY</sequence>
<evidence type="ECO:0000313" key="3">
    <source>
        <dbReference type="Proteomes" id="UP000308760"/>
    </source>
</evidence>
<dbReference type="Proteomes" id="UP000308760">
    <property type="component" value="Unassembled WGS sequence"/>
</dbReference>
<gene>
    <name evidence="2" type="ORF">FAB82_13140</name>
</gene>
<protein>
    <recommendedName>
        <fullName evidence="4">WD40 repeat domain-containing protein</fullName>
    </recommendedName>
</protein>
<name>A0A4S8QA28_9ACTN</name>
<dbReference type="SUPFAM" id="SSF82171">
    <property type="entry name" value="DPP6 N-terminal domain-like"/>
    <property type="match status" value="1"/>
</dbReference>
<evidence type="ECO:0000256" key="1">
    <source>
        <dbReference type="SAM" id="SignalP"/>
    </source>
</evidence>
<keyword evidence="3" id="KW-1185">Reference proteome</keyword>
<keyword evidence="1" id="KW-0732">Signal</keyword>
<feature type="chain" id="PRO_5020650440" description="WD40 repeat domain-containing protein" evidence="1">
    <location>
        <begin position="33"/>
        <end position="388"/>
    </location>
</feature>
<organism evidence="2 3">
    <name type="scientific">Glycomyces buryatensis</name>
    <dbReference type="NCBI Taxonomy" id="2570927"/>
    <lineage>
        <taxon>Bacteria</taxon>
        <taxon>Bacillati</taxon>
        <taxon>Actinomycetota</taxon>
        <taxon>Actinomycetes</taxon>
        <taxon>Glycomycetales</taxon>
        <taxon>Glycomycetaceae</taxon>
        <taxon>Glycomyces</taxon>
    </lineage>
</organism>
<dbReference type="RefSeq" id="WP_136534988.1">
    <property type="nucleotide sequence ID" value="NZ_STGY01000051.1"/>
</dbReference>
<dbReference type="EMBL" id="STGY01000051">
    <property type="protein sequence ID" value="THV41188.1"/>
    <property type="molecule type" value="Genomic_DNA"/>
</dbReference>
<feature type="signal peptide" evidence="1">
    <location>
        <begin position="1"/>
        <end position="32"/>
    </location>
</feature>
<dbReference type="OrthoDB" id="5188242at2"/>
<reference evidence="2 3" key="2">
    <citation type="submission" date="2019-05" db="EMBL/GenBank/DDBJ databases">
        <title>Glycomyces buryatensis sp. nov.</title>
        <authorList>
            <person name="Nikitina E."/>
        </authorList>
    </citation>
    <scope>NUCLEOTIDE SEQUENCE [LARGE SCALE GENOMIC DNA]</scope>
    <source>
        <strain evidence="2 3">18</strain>
    </source>
</reference>
<reference evidence="3" key="1">
    <citation type="submission" date="2019-04" db="EMBL/GenBank/DDBJ databases">
        <title>Nocardioides xinjiangensis sp. nov.</title>
        <authorList>
            <person name="Liu S."/>
        </authorList>
    </citation>
    <scope>NUCLEOTIDE SEQUENCE [LARGE SCALE GENOMIC DNA]</scope>
    <source>
        <strain evidence="3">18</strain>
    </source>
</reference>
<evidence type="ECO:0008006" key="4">
    <source>
        <dbReference type="Google" id="ProtNLM"/>
    </source>
</evidence>
<evidence type="ECO:0000313" key="2">
    <source>
        <dbReference type="EMBL" id="THV41188.1"/>
    </source>
</evidence>
<comment type="caution">
    <text evidence="2">The sequence shown here is derived from an EMBL/GenBank/DDBJ whole genome shotgun (WGS) entry which is preliminary data.</text>
</comment>